<dbReference type="STRING" id="1841481.ENSSLDP00000005108"/>
<dbReference type="CDD" id="cd00041">
    <property type="entry name" value="CUB"/>
    <property type="match status" value="1"/>
</dbReference>
<evidence type="ECO:0000256" key="4">
    <source>
        <dbReference type="ARBA" id="ARBA00022729"/>
    </source>
</evidence>
<dbReference type="AlphaFoldDB" id="A0A3B4WW62"/>
<dbReference type="Pfam" id="PF00089">
    <property type="entry name" value="Trypsin"/>
    <property type="match status" value="1"/>
</dbReference>
<evidence type="ECO:0000256" key="6">
    <source>
        <dbReference type="ARBA" id="ARBA00023157"/>
    </source>
</evidence>
<evidence type="ECO:0000256" key="3">
    <source>
        <dbReference type="ARBA" id="ARBA00022536"/>
    </source>
</evidence>
<evidence type="ECO:0000256" key="7">
    <source>
        <dbReference type="ARBA" id="ARBA00023180"/>
    </source>
</evidence>
<dbReference type="SUPFAM" id="SSF49854">
    <property type="entry name" value="Spermadhesin, CUB domain"/>
    <property type="match status" value="1"/>
</dbReference>
<protein>
    <submittedName>
        <fullName evidence="12">Peptidase domain containing associated with muscle reration 1</fullName>
    </submittedName>
</protein>
<dbReference type="InterPro" id="IPR001254">
    <property type="entry name" value="Trypsin_dom"/>
</dbReference>
<dbReference type="Ensembl" id="ENSSLDT00000005273.1">
    <property type="protein sequence ID" value="ENSSLDP00000005108.1"/>
    <property type="gene ID" value="ENSSLDG00000004029.1"/>
</dbReference>
<dbReference type="SMART" id="SM00020">
    <property type="entry name" value="Tryp_SPc"/>
    <property type="match status" value="1"/>
</dbReference>
<dbReference type="InterPro" id="IPR000436">
    <property type="entry name" value="Sushi_SCR_CCP_dom"/>
</dbReference>
<dbReference type="PANTHER" id="PTHR24254:SF9">
    <property type="entry name" value="INACTIVE SERINE PROTEASE PAMR1"/>
    <property type="match status" value="1"/>
</dbReference>
<dbReference type="GO" id="GO:0005576">
    <property type="term" value="C:extracellular region"/>
    <property type="evidence" value="ECO:0007669"/>
    <property type="project" value="UniProtKB-SubCell"/>
</dbReference>
<dbReference type="InterPro" id="IPR035914">
    <property type="entry name" value="Sperma_CUB_dom_sf"/>
</dbReference>
<evidence type="ECO:0000256" key="2">
    <source>
        <dbReference type="ARBA" id="ARBA00022525"/>
    </source>
</evidence>
<dbReference type="Pfam" id="PF00431">
    <property type="entry name" value="CUB"/>
    <property type="match status" value="1"/>
</dbReference>
<dbReference type="SUPFAM" id="SSF50494">
    <property type="entry name" value="Trypsin-like serine proteases"/>
    <property type="match status" value="1"/>
</dbReference>
<dbReference type="PROSITE" id="PS50923">
    <property type="entry name" value="SUSHI"/>
    <property type="match status" value="1"/>
</dbReference>
<feature type="domain" description="CUB" evidence="9">
    <location>
        <begin position="87"/>
        <end position="195"/>
    </location>
</feature>
<dbReference type="Proteomes" id="UP000261360">
    <property type="component" value="Unplaced"/>
</dbReference>
<keyword evidence="6 8" id="KW-1015">Disulfide bond</keyword>
<keyword evidence="2" id="KW-0964">Secreted</keyword>
<dbReference type="GO" id="GO:0006508">
    <property type="term" value="P:proteolysis"/>
    <property type="evidence" value="ECO:0007669"/>
    <property type="project" value="InterPro"/>
</dbReference>
<reference evidence="12" key="2">
    <citation type="submission" date="2025-09" db="UniProtKB">
        <authorList>
            <consortium name="Ensembl"/>
        </authorList>
    </citation>
    <scope>IDENTIFICATION</scope>
</reference>
<dbReference type="Gene3D" id="2.60.120.290">
    <property type="entry name" value="Spermadhesin, CUB domain"/>
    <property type="match status" value="1"/>
</dbReference>
<evidence type="ECO:0000313" key="13">
    <source>
        <dbReference type="Proteomes" id="UP000261360"/>
    </source>
</evidence>
<dbReference type="GeneTree" id="ENSGT00940000154234"/>
<evidence type="ECO:0000259" key="9">
    <source>
        <dbReference type="PROSITE" id="PS01180"/>
    </source>
</evidence>
<keyword evidence="3" id="KW-0245">EGF-like domain</keyword>
<dbReference type="PROSITE" id="PS01180">
    <property type="entry name" value="CUB"/>
    <property type="match status" value="1"/>
</dbReference>
<evidence type="ECO:0000313" key="12">
    <source>
        <dbReference type="Ensembl" id="ENSSLDP00000005108.1"/>
    </source>
</evidence>
<dbReference type="InterPro" id="IPR009003">
    <property type="entry name" value="Peptidase_S1_PA"/>
</dbReference>
<comment type="subcellular location">
    <subcellularLocation>
        <location evidence="1">Secreted</location>
    </subcellularLocation>
</comment>
<keyword evidence="4" id="KW-0732">Signal</keyword>
<dbReference type="CDD" id="cd00033">
    <property type="entry name" value="CCP"/>
    <property type="match status" value="2"/>
</dbReference>
<feature type="domain" description="Peptidase S1" evidence="10">
    <location>
        <begin position="350"/>
        <end position="633"/>
    </location>
</feature>
<name>A0A3B4WW62_SERLL</name>
<keyword evidence="5" id="KW-0677">Repeat</keyword>
<reference evidence="12" key="1">
    <citation type="submission" date="2025-08" db="UniProtKB">
        <authorList>
            <consortium name="Ensembl"/>
        </authorList>
    </citation>
    <scope>IDENTIFICATION</scope>
</reference>
<evidence type="ECO:0000259" key="10">
    <source>
        <dbReference type="PROSITE" id="PS50240"/>
    </source>
</evidence>
<feature type="disulfide bond" evidence="8">
    <location>
        <begin position="235"/>
        <end position="262"/>
    </location>
</feature>
<dbReference type="SMART" id="SM00032">
    <property type="entry name" value="CCP"/>
    <property type="match status" value="2"/>
</dbReference>
<keyword evidence="13" id="KW-1185">Reference proteome</keyword>
<keyword evidence="7" id="KW-0325">Glycoprotein</keyword>
<dbReference type="Gene3D" id="2.10.70.10">
    <property type="entry name" value="Complement Module, domain 1"/>
    <property type="match status" value="2"/>
</dbReference>
<evidence type="ECO:0000259" key="11">
    <source>
        <dbReference type="PROSITE" id="PS50923"/>
    </source>
</evidence>
<evidence type="ECO:0000256" key="5">
    <source>
        <dbReference type="ARBA" id="ARBA00022737"/>
    </source>
</evidence>
<dbReference type="PROSITE" id="PS50240">
    <property type="entry name" value="TRYPSIN_DOM"/>
    <property type="match status" value="1"/>
</dbReference>
<dbReference type="InterPro" id="IPR035976">
    <property type="entry name" value="Sushi/SCR/CCP_sf"/>
</dbReference>
<evidence type="ECO:0000256" key="8">
    <source>
        <dbReference type="PROSITE-ProRule" id="PRU00302"/>
    </source>
</evidence>
<dbReference type="InterPro" id="IPR043504">
    <property type="entry name" value="Peptidase_S1_PA_chymotrypsin"/>
</dbReference>
<evidence type="ECO:0000256" key="1">
    <source>
        <dbReference type="ARBA" id="ARBA00004613"/>
    </source>
</evidence>
<dbReference type="SMART" id="SM00042">
    <property type="entry name" value="CUB"/>
    <property type="match status" value="1"/>
</dbReference>
<dbReference type="InterPro" id="IPR000859">
    <property type="entry name" value="CUB_dom"/>
</dbReference>
<dbReference type="Gene3D" id="2.40.10.10">
    <property type="entry name" value="Trypsin-like serine proteases"/>
    <property type="match status" value="1"/>
</dbReference>
<dbReference type="SUPFAM" id="SSF57535">
    <property type="entry name" value="Complement control module/SCR domain"/>
    <property type="match status" value="2"/>
</dbReference>
<organism evidence="12 13">
    <name type="scientific">Seriola lalandi dorsalis</name>
    <dbReference type="NCBI Taxonomy" id="1841481"/>
    <lineage>
        <taxon>Eukaryota</taxon>
        <taxon>Metazoa</taxon>
        <taxon>Chordata</taxon>
        <taxon>Craniata</taxon>
        <taxon>Vertebrata</taxon>
        <taxon>Euteleostomi</taxon>
        <taxon>Actinopterygii</taxon>
        <taxon>Neopterygii</taxon>
        <taxon>Teleostei</taxon>
        <taxon>Neoteleostei</taxon>
        <taxon>Acanthomorphata</taxon>
        <taxon>Carangaria</taxon>
        <taxon>Carangiformes</taxon>
        <taxon>Carangidae</taxon>
        <taxon>Seriola</taxon>
    </lineage>
</organism>
<dbReference type="InterPro" id="IPR051659">
    <property type="entry name" value="Serine_Protease_S1-Domain"/>
</dbReference>
<keyword evidence="8" id="KW-0768">Sushi</keyword>
<proteinExistence type="predicted"/>
<dbReference type="FunFam" id="2.60.120.290:FF:000005">
    <property type="entry name" value="Procollagen C-endopeptidase enhancer 1"/>
    <property type="match status" value="1"/>
</dbReference>
<feature type="domain" description="Sushi" evidence="11">
    <location>
        <begin position="205"/>
        <end position="264"/>
    </location>
</feature>
<comment type="caution">
    <text evidence="8">Lacks conserved residue(s) required for the propagation of feature annotation.</text>
</comment>
<sequence length="633" mass="70203">MCRPCCEYHLIQCRCPSKGSMVGYTVPCCRNALDQCDPCIIHPGCSLFENCKSCHNGTWKANDDFFVNGKYCTECRQGWSGGDCKTCGGVIQRAQGHIALESYPTNARCEWTVHVQKGSSIELRFSLLSLESDHNCRYDYVEVRDGDDLSSPVIGRFCGDQLPPPVKSSGNFLHILFTSDGYNNFDGFVITFQESSGRYNRSYRVQCAPPPKLSNGYHRPALDTATGAETVEFFCKNSYILTGNHLSACLSNGSWSSRPPKCVKACREPKVSELVRQSVSPNQRRLSSRYGMHDLLSAGFIPLDRQSSAGTDDAALDEFPRGFHSVYTSIKYKCASPLYHHTGSPRRTCLKTGRWSGRHVSCSPGENTQWPWHAAIYIRSPPDHTAKSSFWYLTCSGALLTQRSVLVAAQCVVGKDKQQPLHPAHVKVVIGMQNQPRSQRHLRVSDILVHPNFYVAPDSNVAVLKLKDKAKISERVLPVCLPRMQGGEVTVQEAYTTRWILPNNQRHLGRYTASSQSKLVELSDVTQCEREFAQGGTHTTEISDNALCVIRKPSSPESPCPSVIPGLTAVPAGFSSTSGVLSGHEETQGASGTGWQLLGLESFSYEEKNCHLQTYTVQTRISSFRDWIGENMK</sequence>
<dbReference type="GO" id="GO:0004252">
    <property type="term" value="F:serine-type endopeptidase activity"/>
    <property type="evidence" value="ECO:0007669"/>
    <property type="project" value="InterPro"/>
</dbReference>
<accession>A0A3B4WW62</accession>
<dbReference type="PANTHER" id="PTHR24254">
    <property type="entry name" value="PROTHROMBIN"/>
    <property type="match status" value="1"/>
</dbReference>
<dbReference type="Pfam" id="PF00084">
    <property type="entry name" value="Sushi"/>
    <property type="match status" value="2"/>
</dbReference>